<sequence>MLDTRELGRRPGSQRQVARSVAAPPDLGIEVLRVVEGSPVELDLRLEAVMEGVLVTGTATVALVGECTRCLEAIEDETTVDLQELFMYDDQHASARHQGDDELEGEAGRLEGDLIDLEPLLRDAVVLALPFQPLCRDDCPGLCVECGARLADEPDHTHDAPIDPRWQALQDLGQQPTE</sequence>
<dbReference type="RefSeq" id="WP_344302121.1">
    <property type="nucleotide sequence ID" value="NZ_BAAAQQ010000002.1"/>
</dbReference>
<proteinExistence type="predicted"/>
<accession>A0ABN2XRC8</accession>
<dbReference type="Proteomes" id="UP001500575">
    <property type="component" value="Unassembled WGS sequence"/>
</dbReference>
<dbReference type="EMBL" id="BAAAQQ010000002">
    <property type="protein sequence ID" value="GAA2116004.1"/>
    <property type="molecule type" value="Genomic_DNA"/>
</dbReference>
<gene>
    <name evidence="2" type="ORF">GCM10009843_05890</name>
</gene>
<dbReference type="InterPro" id="IPR003772">
    <property type="entry name" value="YceD"/>
</dbReference>
<comment type="caution">
    <text evidence="2">The sequence shown here is derived from an EMBL/GenBank/DDBJ whole genome shotgun (WGS) entry which is preliminary data.</text>
</comment>
<reference evidence="2 3" key="1">
    <citation type="journal article" date="2019" name="Int. J. Syst. Evol. Microbiol.">
        <title>The Global Catalogue of Microorganisms (GCM) 10K type strain sequencing project: providing services to taxonomists for standard genome sequencing and annotation.</title>
        <authorList>
            <consortium name="The Broad Institute Genomics Platform"/>
            <consortium name="The Broad Institute Genome Sequencing Center for Infectious Disease"/>
            <person name="Wu L."/>
            <person name="Ma J."/>
        </authorList>
    </citation>
    <scope>NUCLEOTIDE SEQUENCE [LARGE SCALE GENOMIC DNA]</scope>
    <source>
        <strain evidence="2 3">JCM 16021</strain>
    </source>
</reference>
<dbReference type="PANTHER" id="PTHR34374:SF1">
    <property type="entry name" value="LARGE RIBOSOMAL RNA SUBUNIT ACCUMULATION PROTEIN YCED HOMOLOG 1, CHLOROPLASTIC"/>
    <property type="match status" value="1"/>
</dbReference>
<keyword evidence="3" id="KW-1185">Reference proteome</keyword>
<dbReference type="PANTHER" id="PTHR34374">
    <property type="entry name" value="LARGE RIBOSOMAL RNA SUBUNIT ACCUMULATION PROTEIN YCED HOMOLOG 1, CHLOROPLASTIC"/>
    <property type="match status" value="1"/>
</dbReference>
<evidence type="ECO:0000313" key="3">
    <source>
        <dbReference type="Proteomes" id="UP001500575"/>
    </source>
</evidence>
<organism evidence="2 3">
    <name type="scientific">Nocardioides bigeumensis</name>
    <dbReference type="NCBI Taxonomy" id="433657"/>
    <lineage>
        <taxon>Bacteria</taxon>
        <taxon>Bacillati</taxon>
        <taxon>Actinomycetota</taxon>
        <taxon>Actinomycetes</taxon>
        <taxon>Propionibacteriales</taxon>
        <taxon>Nocardioidaceae</taxon>
        <taxon>Nocardioides</taxon>
    </lineage>
</organism>
<name>A0ABN2XRC8_9ACTN</name>
<dbReference type="Pfam" id="PF02620">
    <property type="entry name" value="YceD"/>
    <property type="match status" value="1"/>
</dbReference>
<feature type="region of interest" description="Disordered" evidence="1">
    <location>
        <begin position="1"/>
        <end position="20"/>
    </location>
</feature>
<evidence type="ECO:0000313" key="2">
    <source>
        <dbReference type="EMBL" id="GAA2116004.1"/>
    </source>
</evidence>
<evidence type="ECO:0000256" key="1">
    <source>
        <dbReference type="SAM" id="MobiDB-lite"/>
    </source>
</evidence>
<protein>
    <submittedName>
        <fullName evidence="2">DUF177 domain-containing protein</fullName>
    </submittedName>
</protein>